<proteinExistence type="predicted"/>
<dbReference type="EMBL" id="MDYQ01000483">
    <property type="protein sequence ID" value="PRP74229.1"/>
    <property type="molecule type" value="Genomic_DNA"/>
</dbReference>
<protein>
    <submittedName>
        <fullName evidence="1">Uncharacterized protein</fullName>
    </submittedName>
</protein>
<dbReference type="InParanoid" id="A0A2P6MR99"/>
<name>A0A2P6MR99_9EUKA</name>
<gene>
    <name evidence="1" type="ORF">PROFUN_16315</name>
</gene>
<accession>A0A2P6MR99</accession>
<dbReference type="AlphaFoldDB" id="A0A2P6MR99"/>
<keyword evidence="2" id="KW-1185">Reference proteome</keyword>
<comment type="caution">
    <text evidence="1">The sequence shown here is derived from an EMBL/GenBank/DDBJ whole genome shotgun (WGS) entry which is preliminary data.</text>
</comment>
<organism evidence="1 2">
    <name type="scientific">Planoprotostelium fungivorum</name>
    <dbReference type="NCBI Taxonomy" id="1890364"/>
    <lineage>
        <taxon>Eukaryota</taxon>
        <taxon>Amoebozoa</taxon>
        <taxon>Evosea</taxon>
        <taxon>Variosea</taxon>
        <taxon>Cavosteliida</taxon>
        <taxon>Cavosteliaceae</taxon>
        <taxon>Planoprotostelium</taxon>
    </lineage>
</organism>
<sequence>MAFALEAEANEGMIHKDGLVGWYKFKTSSWGWASNNPLLLHNTIVDR</sequence>
<evidence type="ECO:0000313" key="1">
    <source>
        <dbReference type="EMBL" id="PRP74229.1"/>
    </source>
</evidence>
<dbReference type="Proteomes" id="UP000241769">
    <property type="component" value="Unassembled WGS sequence"/>
</dbReference>
<reference evidence="1 2" key="1">
    <citation type="journal article" date="2018" name="Genome Biol. Evol.">
        <title>Multiple Roots of Fruiting Body Formation in Amoebozoa.</title>
        <authorList>
            <person name="Hillmann F."/>
            <person name="Forbes G."/>
            <person name="Novohradska S."/>
            <person name="Ferling I."/>
            <person name="Riege K."/>
            <person name="Groth M."/>
            <person name="Westermann M."/>
            <person name="Marz M."/>
            <person name="Spaller T."/>
            <person name="Winckler T."/>
            <person name="Schaap P."/>
            <person name="Glockner G."/>
        </authorList>
    </citation>
    <scope>NUCLEOTIDE SEQUENCE [LARGE SCALE GENOMIC DNA]</scope>
    <source>
        <strain evidence="1 2">Jena</strain>
    </source>
</reference>
<evidence type="ECO:0000313" key="2">
    <source>
        <dbReference type="Proteomes" id="UP000241769"/>
    </source>
</evidence>